<organism evidence="7 8">
    <name type="scientific">Alcanivorax jadensis T9</name>
    <dbReference type="NCBI Taxonomy" id="1177181"/>
    <lineage>
        <taxon>Bacteria</taxon>
        <taxon>Pseudomonadati</taxon>
        <taxon>Pseudomonadota</taxon>
        <taxon>Gammaproteobacteria</taxon>
        <taxon>Oceanospirillales</taxon>
        <taxon>Alcanivoracaceae</taxon>
        <taxon>Alcanivorax</taxon>
    </lineage>
</organism>
<dbReference type="Proteomes" id="UP000029443">
    <property type="component" value="Unassembled WGS sequence"/>
</dbReference>
<keyword evidence="8" id="KW-1185">Reference proteome</keyword>
<evidence type="ECO:0000313" key="8">
    <source>
        <dbReference type="Proteomes" id="UP000029443"/>
    </source>
</evidence>
<evidence type="ECO:0000256" key="3">
    <source>
        <dbReference type="ARBA" id="ARBA00023082"/>
    </source>
</evidence>
<dbReference type="SUPFAM" id="SSF88946">
    <property type="entry name" value="Sigma2 domain of RNA polymerase sigma factors"/>
    <property type="match status" value="1"/>
</dbReference>
<evidence type="ECO:0000256" key="1">
    <source>
        <dbReference type="ARBA" id="ARBA00010641"/>
    </source>
</evidence>
<keyword evidence="4" id="KW-0804">Transcription</keyword>
<dbReference type="InterPro" id="IPR007627">
    <property type="entry name" value="RNA_pol_sigma70_r2"/>
</dbReference>
<evidence type="ECO:0000259" key="6">
    <source>
        <dbReference type="Pfam" id="PF08281"/>
    </source>
</evidence>
<dbReference type="Gene3D" id="1.10.10.10">
    <property type="entry name" value="Winged helix-like DNA-binding domain superfamily/Winged helix DNA-binding domain"/>
    <property type="match status" value="1"/>
</dbReference>
<dbReference type="RefSeq" id="WP_035244988.1">
    <property type="nucleotide sequence ID" value="NZ_ARXU01000002.1"/>
</dbReference>
<feature type="domain" description="RNA polymerase sigma-70 region 2" evidence="5">
    <location>
        <begin position="26"/>
        <end position="92"/>
    </location>
</feature>
<comment type="similarity">
    <text evidence="1">Belongs to the sigma-70 factor family. ECF subfamily.</text>
</comment>
<keyword evidence="2" id="KW-0805">Transcription regulation</keyword>
<dbReference type="InterPro" id="IPR014284">
    <property type="entry name" value="RNA_pol_sigma-70_dom"/>
</dbReference>
<name>A0ABR4WFG5_9GAMM</name>
<proteinExistence type="inferred from homology"/>
<dbReference type="NCBIfam" id="TIGR02937">
    <property type="entry name" value="sigma70-ECF"/>
    <property type="match status" value="1"/>
</dbReference>
<dbReference type="Pfam" id="PF04542">
    <property type="entry name" value="Sigma70_r2"/>
    <property type="match status" value="1"/>
</dbReference>
<dbReference type="SUPFAM" id="SSF88659">
    <property type="entry name" value="Sigma3 and sigma4 domains of RNA polymerase sigma factors"/>
    <property type="match status" value="1"/>
</dbReference>
<dbReference type="InterPro" id="IPR036388">
    <property type="entry name" value="WH-like_DNA-bd_sf"/>
</dbReference>
<evidence type="ECO:0000256" key="2">
    <source>
        <dbReference type="ARBA" id="ARBA00023015"/>
    </source>
</evidence>
<dbReference type="InterPro" id="IPR013249">
    <property type="entry name" value="RNA_pol_sigma70_r4_t2"/>
</dbReference>
<accession>A0ABR4WFG5</accession>
<dbReference type="InterPro" id="IPR013325">
    <property type="entry name" value="RNA_pol_sigma_r2"/>
</dbReference>
<sequence>MADIQLEDPQFIEQLRQGDRAAFGKLVKGHHNMLLATARTLLSPADAEEAVQDAWIAAHRAIAKFEGRSLLRTWLTRIVINQAKMMIRKRGREVQFDPTNDPDALAHRFHGDGHWQHPPQHWELSSPDNLLTREELRHCMEKHLHFMPDSQRLVLELRDMQGLPAEDVCNMLEISASNVRVLLHRARARLFEMVDHFQETGEC</sequence>
<evidence type="ECO:0000259" key="5">
    <source>
        <dbReference type="Pfam" id="PF04542"/>
    </source>
</evidence>
<gene>
    <name evidence="7" type="ORF">T9A_00605</name>
</gene>
<dbReference type="Gene3D" id="1.10.1740.10">
    <property type="match status" value="1"/>
</dbReference>
<feature type="domain" description="RNA polymerase sigma factor 70 region 4 type 2" evidence="6">
    <location>
        <begin position="147"/>
        <end position="190"/>
    </location>
</feature>
<dbReference type="InterPro" id="IPR039425">
    <property type="entry name" value="RNA_pol_sigma-70-like"/>
</dbReference>
<protein>
    <submittedName>
        <fullName evidence="7">Rna polymerase sigma-e factor</fullName>
    </submittedName>
</protein>
<dbReference type="PANTHER" id="PTHR43133">
    <property type="entry name" value="RNA POLYMERASE ECF-TYPE SIGMA FACTO"/>
    <property type="match status" value="1"/>
</dbReference>
<comment type="caution">
    <text evidence="7">The sequence shown here is derived from an EMBL/GenBank/DDBJ whole genome shotgun (WGS) entry which is preliminary data.</text>
</comment>
<evidence type="ECO:0000313" key="7">
    <source>
        <dbReference type="EMBL" id="KGD62314.1"/>
    </source>
</evidence>
<dbReference type="Pfam" id="PF08281">
    <property type="entry name" value="Sigma70_r4_2"/>
    <property type="match status" value="1"/>
</dbReference>
<dbReference type="EMBL" id="ARXU01000002">
    <property type="protein sequence ID" value="KGD62314.1"/>
    <property type="molecule type" value="Genomic_DNA"/>
</dbReference>
<reference evidence="7 8" key="1">
    <citation type="submission" date="2012-09" db="EMBL/GenBank/DDBJ databases">
        <title>Genome Sequence of alkane-degrading Bacterium Alcanivorax jadensis T9.</title>
        <authorList>
            <person name="Lai Q."/>
            <person name="Shao Z."/>
        </authorList>
    </citation>
    <scope>NUCLEOTIDE SEQUENCE [LARGE SCALE GENOMIC DNA]</scope>
    <source>
        <strain evidence="7 8">T9</strain>
    </source>
</reference>
<keyword evidence="3" id="KW-0731">Sigma factor</keyword>
<evidence type="ECO:0000256" key="4">
    <source>
        <dbReference type="ARBA" id="ARBA00023163"/>
    </source>
</evidence>
<dbReference type="InterPro" id="IPR013324">
    <property type="entry name" value="RNA_pol_sigma_r3/r4-like"/>
</dbReference>
<dbReference type="CDD" id="cd06171">
    <property type="entry name" value="Sigma70_r4"/>
    <property type="match status" value="1"/>
</dbReference>
<dbReference type="PANTHER" id="PTHR43133:SF53">
    <property type="entry name" value="ECF RNA POLYMERASE SIGMA-E FACTOR"/>
    <property type="match status" value="1"/>
</dbReference>